<reference evidence="2 3" key="1">
    <citation type="submission" date="2013-02" db="EMBL/GenBank/DDBJ databases">
        <title>The Genome Annotation of Plasmodium falciparum MaliPS096_E11.</title>
        <authorList>
            <consortium name="The Broad Institute Genome Sequencing Platform"/>
            <consortium name="The Broad Institute Genome Sequencing Center for Infectious Disease"/>
            <person name="Neafsey D."/>
            <person name="Hoffman S."/>
            <person name="Volkman S."/>
            <person name="Rosenthal P."/>
            <person name="Walker B."/>
            <person name="Young S.K."/>
            <person name="Zeng Q."/>
            <person name="Gargeya S."/>
            <person name="Fitzgerald M."/>
            <person name="Haas B."/>
            <person name="Abouelleil A."/>
            <person name="Allen A.W."/>
            <person name="Alvarado L."/>
            <person name="Arachchi H.M."/>
            <person name="Berlin A.M."/>
            <person name="Chapman S.B."/>
            <person name="Gainer-Dewar J."/>
            <person name="Goldberg J."/>
            <person name="Griggs A."/>
            <person name="Gujja S."/>
            <person name="Hansen M."/>
            <person name="Howarth C."/>
            <person name="Imamovic A."/>
            <person name="Ireland A."/>
            <person name="Larimer J."/>
            <person name="McCowan C."/>
            <person name="Murphy C."/>
            <person name="Pearson M."/>
            <person name="Poon T.W."/>
            <person name="Priest M."/>
            <person name="Roberts A."/>
            <person name="Saif S."/>
            <person name="Shea T."/>
            <person name="Sisk P."/>
            <person name="Sykes S."/>
            <person name="Wortman J."/>
            <person name="Nusbaum C."/>
            <person name="Birren B."/>
        </authorList>
    </citation>
    <scope>NUCLEOTIDE SEQUENCE [LARGE SCALE GENOMIC DNA]</scope>
    <source>
        <strain evidence="2 3">MaliPS096_E11</strain>
    </source>
</reference>
<sequence length="78" mass="9560">MNHKNNIYDILRQEDKIKRKTKQLKEDQKKKENEKKDFSTFSFDVRKEIYKHIMNKKKNYINKAYHPQILISTPHGLI</sequence>
<protein>
    <submittedName>
        <fullName evidence="2">Uncharacterized protein</fullName>
    </submittedName>
</protein>
<proteinExistence type="predicted"/>
<keyword evidence="1" id="KW-0175">Coiled coil</keyword>
<evidence type="ECO:0000313" key="3">
    <source>
        <dbReference type="Proteomes" id="UP000030699"/>
    </source>
</evidence>
<name>A0A024WR62_PLAFA</name>
<dbReference type="EMBL" id="KI925551">
    <property type="protein sequence ID" value="ETW48996.1"/>
    <property type="molecule type" value="Genomic_DNA"/>
</dbReference>
<gene>
    <name evidence="2" type="ORF">PFMALIP_02953</name>
</gene>
<reference evidence="2 3" key="2">
    <citation type="submission" date="2013-02" db="EMBL/GenBank/DDBJ databases">
        <title>The Genome Sequence of Plasmodium falciparum MaliPS096_E11.</title>
        <authorList>
            <consortium name="The Broad Institute Genome Sequencing Platform"/>
            <consortium name="The Broad Institute Genome Sequencing Center for Infectious Disease"/>
            <person name="Neafsey D."/>
            <person name="Cheeseman I."/>
            <person name="Volkman S."/>
            <person name="Adams J."/>
            <person name="Walker B."/>
            <person name="Young S.K."/>
            <person name="Zeng Q."/>
            <person name="Gargeya S."/>
            <person name="Fitzgerald M."/>
            <person name="Haas B."/>
            <person name="Abouelleil A."/>
            <person name="Alvarado L."/>
            <person name="Arachchi H.M."/>
            <person name="Berlin A.M."/>
            <person name="Chapman S.B."/>
            <person name="Dewar J."/>
            <person name="Goldberg J."/>
            <person name="Griggs A."/>
            <person name="Gujja S."/>
            <person name="Hansen M."/>
            <person name="Howarth C."/>
            <person name="Imamovic A."/>
            <person name="Larimer J."/>
            <person name="McCowan C."/>
            <person name="Murphy C."/>
            <person name="Neiman D."/>
            <person name="Pearson M."/>
            <person name="Priest M."/>
            <person name="Roberts A."/>
            <person name="Saif S."/>
            <person name="Shea T."/>
            <person name="Sisk P."/>
            <person name="Sykes S."/>
            <person name="Wortman J."/>
            <person name="Nusbaum C."/>
            <person name="Birren B."/>
        </authorList>
    </citation>
    <scope>NUCLEOTIDE SEQUENCE [LARGE SCALE GENOMIC DNA]</scope>
    <source>
        <strain evidence="2 3">MaliPS096_E11</strain>
    </source>
</reference>
<organism evidence="2 3">
    <name type="scientific">Plasmodium falciparum MaliPS096_E11</name>
    <dbReference type="NCBI Taxonomy" id="1036727"/>
    <lineage>
        <taxon>Eukaryota</taxon>
        <taxon>Sar</taxon>
        <taxon>Alveolata</taxon>
        <taxon>Apicomplexa</taxon>
        <taxon>Aconoidasida</taxon>
        <taxon>Haemosporida</taxon>
        <taxon>Plasmodiidae</taxon>
        <taxon>Plasmodium</taxon>
        <taxon>Plasmodium (Laverania)</taxon>
    </lineage>
</organism>
<evidence type="ECO:0000313" key="2">
    <source>
        <dbReference type="EMBL" id="ETW48996.1"/>
    </source>
</evidence>
<dbReference type="Proteomes" id="UP000030699">
    <property type="component" value="Unassembled WGS sequence"/>
</dbReference>
<accession>A0A024WR62</accession>
<evidence type="ECO:0000256" key="1">
    <source>
        <dbReference type="SAM" id="Coils"/>
    </source>
</evidence>
<dbReference type="AlphaFoldDB" id="A0A024WR62"/>
<feature type="coiled-coil region" evidence="1">
    <location>
        <begin position="10"/>
        <end position="37"/>
    </location>
</feature>